<keyword evidence="1 4" id="KW-0378">Hydrolase</keyword>
<dbReference type="RefSeq" id="WP_052427263.1">
    <property type="nucleotide sequence ID" value="NZ_BJVR01000054.1"/>
</dbReference>
<accession>A0A511FRV2</accession>
<keyword evidence="2" id="KW-0326">Glycosidase</keyword>
<organism evidence="4 5">
    <name type="scientific">Acetobacter tropicalis</name>
    <dbReference type="NCBI Taxonomy" id="104102"/>
    <lineage>
        <taxon>Bacteria</taxon>
        <taxon>Pseudomonadati</taxon>
        <taxon>Pseudomonadota</taxon>
        <taxon>Alphaproteobacteria</taxon>
        <taxon>Acetobacterales</taxon>
        <taxon>Acetobacteraceae</taxon>
        <taxon>Acetobacter</taxon>
    </lineage>
</organism>
<reference evidence="4 5" key="1">
    <citation type="submission" date="2019-07" db="EMBL/GenBank/DDBJ databases">
        <title>Whole genome shotgun sequence of Acetobacter tropicalis NBRC 16470.</title>
        <authorList>
            <person name="Hosoyama A."/>
            <person name="Uohara A."/>
            <person name="Ohji S."/>
            <person name="Ichikawa N."/>
        </authorList>
    </citation>
    <scope>NUCLEOTIDE SEQUENCE [LARGE SCALE GENOMIC DNA]</scope>
    <source>
        <strain evidence="4 5">NBRC 16470</strain>
    </source>
</reference>
<name>A0A511FRV2_9PROT</name>
<evidence type="ECO:0000256" key="2">
    <source>
        <dbReference type="ARBA" id="ARBA00023295"/>
    </source>
</evidence>
<dbReference type="EMBL" id="BJVR01000054">
    <property type="protein sequence ID" value="GEL51683.1"/>
    <property type="molecule type" value="Genomic_DNA"/>
</dbReference>
<dbReference type="Pfam" id="PF01156">
    <property type="entry name" value="IU_nuc_hydro"/>
    <property type="match status" value="1"/>
</dbReference>
<dbReference type="InterPro" id="IPR036452">
    <property type="entry name" value="Ribo_hydro-like"/>
</dbReference>
<comment type="caution">
    <text evidence="4">The sequence shown here is derived from an EMBL/GenBank/DDBJ whole genome shotgun (WGS) entry which is preliminary data.</text>
</comment>
<dbReference type="AlphaFoldDB" id="A0A511FRV2"/>
<sequence length="379" mass="41395">MTVKTVLWAITLLAFGLFDLRYGLVRASTSDTTRLVIIDQDAKSAGSEGTGAIAFALQDTGVKVIGITVVSGDGWEKEEELHTVRLLELIGRTDVPVVGGAVWPLVNNLALTRKWESLYGKLGYAGAMTQAWPSEGGQKREPFHMPEIVPQIREGMPTTGAIHETAAAFMVRMVHQNPGRVSIISLGPATNIAIACALDPHFASSARELILLGSSGSESKQDGDPFSEQSRYAPRIGFNIRWDPEAASIALHAGWKRIVMMTGPASSEVRLTQDILDTIGRSESRAGRYMKNWNTKPGIPLWDPAVVAVFLDNTLVKRHESVAVDIDLDRGANYGAMLTWPEARRPNVGEPIVDLIEAIDNERFRNMFINYMSNSSGNP</sequence>
<dbReference type="PANTHER" id="PTHR12304:SF4">
    <property type="entry name" value="URIDINE NUCLEOSIDASE"/>
    <property type="match status" value="1"/>
</dbReference>
<dbReference type="InterPro" id="IPR001910">
    <property type="entry name" value="Inosine/uridine_hydrolase_dom"/>
</dbReference>
<dbReference type="GO" id="GO:0006152">
    <property type="term" value="P:purine nucleoside catabolic process"/>
    <property type="evidence" value="ECO:0007669"/>
    <property type="project" value="TreeGrafter"/>
</dbReference>
<evidence type="ECO:0000313" key="5">
    <source>
        <dbReference type="Proteomes" id="UP000321800"/>
    </source>
</evidence>
<evidence type="ECO:0000313" key="4">
    <source>
        <dbReference type="EMBL" id="GEL51683.1"/>
    </source>
</evidence>
<dbReference type="PANTHER" id="PTHR12304">
    <property type="entry name" value="INOSINE-URIDINE PREFERRING NUCLEOSIDE HYDROLASE"/>
    <property type="match status" value="1"/>
</dbReference>
<feature type="domain" description="Inosine/uridine-preferring nucleoside hydrolase" evidence="3">
    <location>
        <begin position="36"/>
        <end position="365"/>
    </location>
</feature>
<dbReference type="GO" id="GO:0008477">
    <property type="term" value="F:purine nucleosidase activity"/>
    <property type="evidence" value="ECO:0007669"/>
    <property type="project" value="TreeGrafter"/>
</dbReference>
<evidence type="ECO:0000256" key="1">
    <source>
        <dbReference type="ARBA" id="ARBA00022801"/>
    </source>
</evidence>
<dbReference type="Gene3D" id="3.90.245.10">
    <property type="entry name" value="Ribonucleoside hydrolase-like"/>
    <property type="match status" value="1"/>
</dbReference>
<proteinExistence type="predicted"/>
<gene>
    <name evidence="4" type="ORF">ATR01nite_27580</name>
</gene>
<protein>
    <submittedName>
        <fullName evidence="4">Nucleoside hydrolase</fullName>
    </submittedName>
</protein>
<dbReference type="SUPFAM" id="SSF53590">
    <property type="entry name" value="Nucleoside hydrolase"/>
    <property type="match status" value="1"/>
</dbReference>
<dbReference type="InterPro" id="IPR023186">
    <property type="entry name" value="IUNH"/>
</dbReference>
<dbReference type="Proteomes" id="UP000321800">
    <property type="component" value="Unassembled WGS sequence"/>
</dbReference>
<dbReference type="GO" id="GO:0005829">
    <property type="term" value="C:cytosol"/>
    <property type="evidence" value="ECO:0007669"/>
    <property type="project" value="TreeGrafter"/>
</dbReference>
<evidence type="ECO:0000259" key="3">
    <source>
        <dbReference type="Pfam" id="PF01156"/>
    </source>
</evidence>